<sequence length="133" mass="14956">MHALFFIAAPLASVSNVNFRLLRKFSNELSICEVRIYLVWFFSRDTFGASPKFCNSHVSQSQIFLCHCCAVLSHDTVPENRPVVASYQNKMFNLARRPENRQHVVEVDSALCGRGEISPRKGLTVTGKIVGIL</sequence>
<keyword evidence="2" id="KW-1185">Reference proteome</keyword>
<reference evidence="1 2" key="1">
    <citation type="journal article" date="2021" name="Elife">
        <title>Chloroplast acquisition without the gene transfer in kleptoplastic sea slugs, Plakobranchus ocellatus.</title>
        <authorList>
            <person name="Maeda T."/>
            <person name="Takahashi S."/>
            <person name="Yoshida T."/>
            <person name="Shimamura S."/>
            <person name="Takaki Y."/>
            <person name="Nagai Y."/>
            <person name="Toyoda A."/>
            <person name="Suzuki Y."/>
            <person name="Arimoto A."/>
            <person name="Ishii H."/>
            <person name="Satoh N."/>
            <person name="Nishiyama T."/>
            <person name="Hasebe M."/>
            <person name="Maruyama T."/>
            <person name="Minagawa J."/>
            <person name="Obokata J."/>
            <person name="Shigenobu S."/>
        </authorList>
    </citation>
    <scope>NUCLEOTIDE SEQUENCE [LARGE SCALE GENOMIC DNA]</scope>
</reference>
<organism evidence="1 2">
    <name type="scientific">Plakobranchus ocellatus</name>
    <dbReference type="NCBI Taxonomy" id="259542"/>
    <lineage>
        <taxon>Eukaryota</taxon>
        <taxon>Metazoa</taxon>
        <taxon>Spiralia</taxon>
        <taxon>Lophotrochozoa</taxon>
        <taxon>Mollusca</taxon>
        <taxon>Gastropoda</taxon>
        <taxon>Heterobranchia</taxon>
        <taxon>Euthyneura</taxon>
        <taxon>Panpulmonata</taxon>
        <taxon>Sacoglossa</taxon>
        <taxon>Placobranchoidea</taxon>
        <taxon>Plakobranchidae</taxon>
        <taxon>Plakobranchus</taxon>
    </lineage>
</organism>
<gene>
    <name evidence="1" type="ORF">PoB_000702100</name>
</gene>
<dbReference type="Proteomes" id="UP000735302">
    <property type="component" value="Unassembled WGS sequence"/>
</dbReference>
<evidence type="ECO:0000313" key="1">
    <source>
        <dbReference type="EMBL" id="GFN80515.1"/>
    </source>
</evidence>
<name>A0AAV3YDP7_9GAST</name>
<evidence type="ECO:0000313" key="2">
    <source>
        <dbReference type="Proteomes" id="UP000735302"/>
    </source>
</evidence>
<evidence type="ECO:0008006" key="3">
    <source>
        <dbReference type="Google" id="ProtNLM"/>
    </source>
</evidence>
<comment type="caution">
    <text evidence="1">The sequence shown here is derived from an EMBL/GenBank/DDBJ whole genome shotgun (WGS) entry which is preliminary data.</text>
</comment>
<protein>
    <recommendedName>
        <fullName evidence="3">Secreted protein</fullName>
    </recommendedName>
</protein>
<dbReference type="AlphaFoldDB" id="A0AAV3YDP7"/>
<proteinExistence type="predicted"/>
<accession>A0AAV3YDP7</accession>
<dbReference type="EMBL" id="BLXT01000825">
    <property type="protein sequence ID" value="GFN80515.1"/>
    <property type="molecule type" value="Genomic_DNA"/>
</dbReference>